<reference evidence="2 3" key="1">
    <citation type="journal article" date="2015" name="Genome Announc.">
        <title>Expanding the biotechnology potential of lactobacilli through comparative genomics of 213 strains and associated genera.</title>
        <authorList>
            <person name="Sun Z."/>
            <person name="Harris H.M."/>
            <person name="McCann A."/>
            <person name="Guo C."/>
            <person name="Argimon S."/>
            <person name="Zhang W."/>
            <person name="Yang X."/>
            <person name="Jeffery I.B."/>
            <person name="Cooney J.C."/>
            <person name="Kagawa T.F."/>
            <person name="Liu W."/>
            <person name="Song Y."/>
            <person name="Salvetti E."/>
            <person name="Wrobel A."/>
            <person name="Rasinkangas P."/>
            <person name="Parkhill J."/>
            <person name="Rea M.C."/>
            <person name="O'Sullivan O."/>
            <person name="Ritari J."/>
            <person name="Douillard F.P."/>
            <person name="Paul Ross R."/>
            <person name="Yang R."/>
            <person name="Briner A.E."/>
            <person name="Felis G.E."/>
            <person name="de Vos W.M."/>
            <person name="Barrangou R."/>
            <person name="Klaenhammer T.R."/>
            <person name="Caufield P.W."/>
            <person name="Cui Y."/>
            <person name="Zhang H."/>
            <person name="O'Toole P.W."/>
        </authorList>
    </citation>
    <scope>NUCLEOTIDE SEQUENCE [LARGE SCALE GENOMIC DNA]</scope>
    <source>
        <strain evidence="2 3">DSM 18527</strain>
    </source>
</reference>
<evidence type="ECO:0000313" key="2">
    <source>
        <dbReference type="EMBL" id="KRM36097.1"/>
    </source>
</evidence>
<proteinExistence type="predicted"/>
<keyword evidence="3" id="KW-1185">Reference proteome</keyword>
<comment type="caution">
    <text evidence="2">The sequence shown here is derived from an EMBL/GenBank/DDBJ whole genome shotgun (WGS) entry which is preliminary data.</text>
</comment>
<dbReference type="InterPro" id="IPR000182">
    <property type="entry name" value="GNAT_dom"/>
</dbReference>
<evidence type="ECO:0000313" key="3">
    <source>
        <dbReference type="Proteomes" id="UP000051236"/>
    </source>
</evidence>
<organism evidence="2 3">
    <name type="scientific">Agrilactobacillus composti DSM 18527 = JCM 14202</name>
    <dbReference type="NCBI Taxonomy" id="1423734"/>
    <lineage>
        <taxon>Bacteria</taxon>
        <taxon>Bacillati</taxon>
        <taxon>Bacillota</taxon>
        <taxon>Bacilli</taxon>
        <taxon>Lactobacillales</taxon>
        <taxon>Lactobacillaceae</taxon>
        <taxon>Agrilactobacillus</taxon>
    </lineage>
</organism>
<feature type="domain" description="N-acetyltransferase" evidence="1">
    <location>
        <begin position="11"/>
        <end position="176"/>
    </location>
</feature>
<dbReference type="Pfam" id="PF13302">
    <property type="entry name" value="Acetyltransf_3"/>
    <property type="match status" value="1"/>
</dbReference>
<dbReference type="InterPro" id="IPR051531">
    <property type="entry name" value="N-acetyltransferase"/>
</dbReference>
<dbReference type="EMBL" id="AZGA01000007">
    <property type="protein sequence ID" value="KRM36097.1"/>
    <property type="molecule type" value="Genomic_DNA"/>
</dbReference>
<evidence type="ECO:0000259" key="1">
    <source>
        <dbReference type="PROSITE" id="PS51186"/>
    </source>
</evidence>
<dbReference type="SUPFAM" id="SSF55729">
    <property type="entry name" value="Acyl-CoA N-acyltransferases (Nat)"/>
    <property type="match status" value="1"/>
</dbReference>
<protein>
    <recommendedName>
        <fullName evidence="1">N-acetyltransferase domain-containing protein</fullName>
    </recommendedName>
</protein>
<dbReference type="PANTHER" id="PTHR43792">
    <property type="entry name" value="GNAT FAMILY, PUTATIVE (AFU_ORTHOLOGUE AFUA_3G00765)-RELATED-RELATED"/>
    <property type="match status" value="1"/>
</dbReference>
<dbReference type="InterPro" id="IPR016181">
    <property type="entry name" value="Acyl_CoA_acyltransferase"/>
</dbReference>
<dbReference type="Proteomes" id="UP000051236">
    <property type="component" value="Unassembled WGS sequence"/>
</dbReference>
<gene>
    <name evidence="2" type="ORF">FC83_GL000130</name>
</gene>
<dbReference type="PATRIC" id="fig|1423734.3.peg.129"/>
<dbReference type="OrthoDB" id="9798081at2"/>
<dbReference type="eggNOG" id="COG1670">
    <property type="taxonomic scope" value="Bacteria"/>
</dbReference>
<sequence>MISDTIVSQRLLLRGFKATDIDDYFEILKDPHNLTTAGQPVPESKRHANLMLRQAMQDQTLAVVLKSADKVIGLIEQRPHFEGRLPLPAPDQLEIGYILNQHYRRQGYMFEALSHLLRALAQQNFQAVWAAAFSDNLASRGLLEKLDFTYQQTVDLNLPFAGYQQKEDYFVCKIKS</sequence>
<dbReference type="STRING" id="1423734.FC83_GL000130"/>
<dbReference type="PROSITE" id="PS51186">
    <property type="entry name" value="GNAT"/>
    <property type="match status" value="1"/>
</dbReference>
<dbReference type="Gene3D" id="3.40.630.30">
    <property type="match status" value="1"/>
</dbReference>
<dbReference type="GO" id="GO:0016747">
    <property type="term" value="F:acyltransferase activity, transferring groups other than amino-acyl groups"/>
    <property type="evidence" value="ECO:0007669"/>
    <property type="project" value="InterPro"/>
</dbReference>
<dbReference type="AlphaFoldDB" id="X0QTT4"/>
<accession>X0QTT4</accession>
<dbReference type="RefSeq" id="WP_035456226.1">
    <property type="nucleotide sequence ID" value="NZ_AZGA01000007.1"/>
</dbReference>
<name>X0QTT4_9LACO</name>